<evidence type="ECO:0000313" key="2">
    <source>
        <dbReference type="Proteomes" id="UP000580250"/>
    </source>
</evidence>
<dbReference type="Proteomes" id="UP000580250">
    <property type="component" value="Unassembled WGS sequence"/>
</dbReference>
<name>A0A6V7V896_MELEN</name>
<comment type="caution">
    <text evidence="1">The sequence shown here is derived from an EMBL/GenBank/DDBJ whole genome shotgun (WGS) entry which is preliminary data.</text>
</comment>
<dbReference type="AlphaFoldDB" id="A0A6V7V896"/>
<proteinExistence type="predicted"/>
<reference evidence="1 2" key="1">
    <citation type="submission" date="2020-08" db="EMBL/GenBank/DDBJ databases">
        <authorList>
            <person name="Koutsovoulos G."/>
            <person name="Danchin GJ E."/>
        </authorList>
    </citation>
    <scope>NUCLEOTIDE SEQUENCE [LARGE SCALE GENOMIC DNA]</scope>
</reference>
<accession>A0A6V7V896</accession>
<organism evidence="1 2">
    <name type="scientific">Meloidogyne enterolobii</name>
    <name type="common">Root-knot nematode worm</name>
    <name type="synonym">Meloidogyne mayaguensis</name>
    <dbReference type="NCBI Taxonomy" id="390850"/>
    <lineage>
        <taxon>Eukaryota</taxon>
        <taxon>Metazoa</taxon>
        <taxon>Ecdysozoa</taxon>
        <taxon>Nematoda</taxon>
        <taxon>Chromadorea</taxon>
        <taxon>Rhabditida</taxon>
        <taxon>Tylenchina</taxon>
        <taxon>Tylenchomorpha</taxon>
        <taxon>Tylenchoidea</taxon>
        <taxon>Meloidogynidae</taxon>
        <taxon>Meloidogyninae</taxon>
        <taxon>Meloidogyne</taxon>
    </lineage>
</organism>
<sequence length="72" mass="8897">MEWERKRHEEMLKEIEGSEDEKLKIEIIQNIKEFWKLIQINFWGGDNMLNDIVIKGYKWIEEDFNIEIEVKN</sequence>
<gene>
    <name evidence="1" type="ORF">MENT_LOCUS22656</name>
</gene>
<evidence type="ECO:0000313" key="1">
    <source>
        <dbReference type="EMBL" id="CAD2171206.1"/>
    </source>
</evidence>
<dbReference type="EMBL" id="CAJEWN010000179">
    <property type="protein sequence ID" value="CAD2171206.1"/>
    <property type="molecule type" value="Genomic_DNA"/>
</dbReference>
<protein>
    <submittedName>
        <fullName evidence="1">Uncharacterized protein</fullName>
    </submittedName>
</protein>